<evidence type="ECO:0000256" key="5">
    <source>
        <dbReference type="ARBA" id="ARBA00023124"/>
    </source>
</evidence>
<dbReference type="InterPro" id="IPR003738">
    <property type="entry name" value="SRAP"/>
</dbReference>
<evidence type="ECO:0000313" key="10">
    <source>
        <dbReference type="EMBL" id="SFZ86071.1"/>
    </source>
</evidence>
<comment type="similarity">
    <text evidence="1 8">Belongs to the SOS response-associated peptidase family.</text>
</comment>
<organism evidence="10 11">
    <name type="scientific">Devosia enhydra</name>
    <dbReference type="NCBI Taxonomy" id="665118"/>
    <lineage>
        <taxon>Bacteria</taxon>
        <taxon>Pseudomonadati</taxon>
        <taxon>Pseudomonadota</taxon>
        <taxon>Alphaproteobacteria</taxon>
        <taxon>Hyphomicrobiales</taxon>
        <taxon>Devosiaceae</taxon>
        <taxon>Devosia</taxon>
    </lineage>
</organism>
<gene>
    <name evidence="10" type="ORF">SAMN02983003_3245</name>
</gene>
<sequence>MCGRYAITLPPEMMAQLFRLASVPPYPPRYNVAPTQPVLVVAEQHGRRSAQLMRWGFVPGWVKDPREFPLLVNARAETMAEKPTFRDALAHGRCIIPASGYYEWHTGPDKTKQPYYITRADGQPLALAGLYATWSGPNGEEIDSCATITVAANADLSVIHDRMPAILMDDSDIAAWLDVRTVRAAEAAQLALPLGQGILRAIPVSRRVNSARDDDPGLIAEVTPEKPEAPAPKPRKKAASGGQMDLF</sequence>
<evidence type="ECO:0000256" key="9">
    <source>
        <dbReference type="SAM" id="MobiDB-lite"/>
    </source>
</evidence>
<keyword evidence="6" id="KW-0238">DNA-binding</keyword>
<dbReference type="InterPro" id="IPR036590">
    <property type="entry name" value="SRAP-like"/>
</dbReference>
<dbReference type="STRING" id="665118.SAMN02983003_3245"/>
<dbReference type="GO" id="GO:0003697">
    <property type="term" value="F:single-stranded DNA binding"/>
    <property type="evidence" value="ECO:0007669"/>
    <property type="project" value="InterPro"/>
</dbReference>
<accession>A0A1K2I1D7</accession>
<reference evidence="10 11" key="1">
    <citation type="submission" date="2016-11" db="EMBL/GenBank/DDBJ databases">
        <authorList>
            <person name="Jaros S."/>
            <person name="Januszkiewicz K."/>
            <person name="Wedrychowicz H."/>
        </authorList>
    </citation>
    <scope>NUCLEOTIDE SEQUENCE [LARGE SCALE GENOMIC DNA]</scope>
    <source>
        <strain evidence="10 11">ATCC 23634</strain>
    </source>
</reference>
<dbReference type="PANTHER" id="PTHR13604:SF0">
    <property type="entry name" value="ABASIC SITE PROCESSING PROTEIN HMCES"/>
    <property type="match status" value="1"/>
</dbReference>
<feature type="region of interest" description="Disordered" evidence="9">
    <location>
        <begin position="209"/>
        <end position="247"/>
    </location>
</feature>
<proteinExistence type="inferred from homology"/>
<dbReference type="GO" id="GO:0008233">
    <property type="term" value="F:peptidase activity"/>
    <property type="evidence" value="ECO:0007669"/>
    <property type="project" value="UniProtKB-KW"/>
</dbReference>
<dbReference type="SUPFAM" id="SSF143081">
    <property type="entry name" value="BB1717-like"/>
    <property type="match status" value="1"/>
</dbReference>
<dbReference type="RefSeq" id="WP_072345394.1">
    <property type="nucleotide sequence ID" value="NZ_FPKU01000003.1"/>
</dbReference>
<evidence type="ECO:0000256" key="8">
    <source>
        <dbReference type="RuleBase" id="RU364100"/>
    </source>
</evidence>
<keyword evidence="2 8" id="KW-0645">Protease</keyword>
<dbReference type="OrthoDB" id="9782620at2"/>
<dbReference type="GO" id="GO:0006508">
    <property type="term" value="P:proteolysis"/>
    <property type="evidence" value="ECO:0007669"/>
    <property type="project" value="UniProtKB-KW"/>
</dbReference>
<evidence type="ECO:0000256" key="1">
    <source>
        <dbReference type="ARBA" id="ARBA00008136"/>
    </source>
</evidence>
<dbReference type="GO" id="GO:0106300">
    <property type="term" value="P:protein-DNA covalent cross-linking repair"/>
    <property type="evidence" value="ECO:0007669"/>
    <property type="project" value="InterPro"/>
</dbReference>
<evidence type="ECO:0000313" key="11">
    <source>
        <dbReference type="Proteomes" id="UP000183447"/>
    </source>
</evidence>
<dbReference type="Gene3D" id="3.90.1680.10">
    <property type="entry name" value="SOS response associated peptidase-like"/>
    <property type="match status" value="1"/>
</dbReference>
<keyword evidence="4 8" id="KW-0378">Hydrolase</keyword>
<dbReference type="EC" id="3.4.-.-" evidence="8"/>
<evidence type="ECO:0000256" key="6">
    <source>
        <dbReference type="ARBA" id="ARBA00023125"/>
    </source>
</evidence>
<name>A0A1K2I1D7_9HYPH</name>
<dbReference type="Pfam" id="PF02586">
    <property type="entry name" value="SRAP"/>
    <property type="match status" value="1"/>
</dbReference>
<dbReference type="Proteomes" id="UP000183447">
    <property type="component" value="Unassembled WGS sequence"/>
</dbReference>
<evidence type="ECO:0000256" key="3">
    <source>
        <dbReference type="ARBA" id="ARBA00022763"/>
    </source>
</evidence>
<dbReference type="AlphaFoldDB" id="A0A1K2I1D7"/>
<dbReference type="PANTHER" id="PTHR13604">
    <property type="entry name" value="DC12-RELATED"/>
    <property type="match status" value="1"/>
</dbReference>
<dbReference type="EMBL" id="FPKU01000003">
    <property type="protein sequence ID" value="SFZ86071.1"/>
    <property type="molecule type" value="Genomic_DNA"/>
</dbReference>
<protein>
    <recommendedName>
        <fullName evidence="8">Abasic site processing protein</fullName>
        <ecNumber evidence="8">3.4.-.-</ecNumber>
    </recommendedName>
</protein>
<evidence type="ECO:0000256" key="7">
    <source>
        <dbReference type="ARBA" id="ARBA00023239"/>
    </source>
</evidence>
<evidence type="ECO:0000256" key="2">
    <source>
        <dbReference type="ARBA" id="ARBA00022670"/>
    </source>
</evidence>
<evidence type="ECO:0000256" key="4">
    <source>
        <dbReference type="ARBA" id="ARBA00022801"/>
    </source>
</evidence>
<keyword evidence="11" id="KW-1185">Reference proteome</keyword>
<keyword evidence="3" id="KW-0227">DNA damage</keyword>
<keyword evidence="7" id="KW-0456">Lyase</keyword>
<keyword evidence="5" id="KW-0190">Covalent protein-DNA linkage</keyword>
<dbReference type="GO" id="GO:0016829">
    <property type="term" value="F:lyase activity"/>
    <property type="evidence" value="ECO:0007669"/>
    <property type="project" value="UniProtKB-KW"/>
</dbReference>